<protein>
    <recommendedName>
        <fullName evidence="4">DUF222 domain-containing protein</fullName>
    </recommendedName>
</protein>
<feature type="region of interest" description="Disordered" evidence="1">
    <location>
        <begin position="367"/>
        <end position="386"/>
    </location>
</feature>
<keyword evidence="3" id="KW-1185">Reference proteome</keyword>
<organism evidence="2 3">
    <name type="scientific">Nocardioides eburneus</name>
    <dbReference type="NCBI Taxonomy" id="3231482"/>
    <lineage>
        <taxon>Bacteria</taxon>
        <taxon>Bacillati</taxon>
        <taxon>Actinomycetota</taxon>
        <taxon>Actinomycetes</taxon>
        <taxon>Propionibacteriales</taxon>
        <taxon>Nocardioidaceae</taxon>
        <taxon>Nocardioides</taxon>
    </lineage>
</organism>
<comment type="caution">
    <text evidence="2">The sequence shown here is derived from an EMBL/GenBank/DDBJ whole genome shotgun (WGS) entry which is preliminary data.</text>
</comment>
<proteinExistence type="predicted"/>
<dbReference type="EMBL" id="JBFPJR010000004">
    <property type="protein sequence ID" value="MEX0426601.1"/>
    <property type="molecule type" value="Genomic_DNA"/>
</dbReference>
<sequence>MPIDVSDSPDALLRRAEELVRERRAPVVEDLLVGLAWADRHGEEPPTSAPGGDRLLQLGGDGTPAVRELAVPELAIARATTTAATRAALADALDLRHRLPLLWAAVRALEIEPWVARKVAARSRRLSKAVVGVVDQAVSDARHESPSRLLAIAEAKVIEADTVLHAAQLAEKARERGVWIGRPRADGPDASGEVLATRSVYAKVSPETAYWVDELVDRTADVLARTPEVRAEHHPELADDATRDELRAAAFGWLARPAALLDLLGALGADDAPARPRPRARVYVHLHESTLLSGDGVARVEGLGPMLASHLARLVGHTDIELAPVIDLAEIRSVNSYEHPEHLKERTRLRLAASDVFPHATAVGRRVDHDHPVPYDPGGPPGQTSDLNVAPLTRGSHRAKTHLAYRVEQLGLGRYLWTTPHGLVRLVDATGTHTVSAQEAALLRAAHGRRGAA</sequence>
<evidence type="ECO:0008006" key="4">
    <source>
        <dbReference type="Google" id="ProtNLM"/>
    </source>
</evidence>
<evidence type="ECO:0000313" key="2">
    <source>
        <dbReference type="EMBL" id="MEX0426601.1"/>
    </source>
</evidence>
<gene>
    <name evidence="2" type="ORF">AB3X52_03140</name>
</gene>
<dbReference type="Proteomes" id="UP001556631">
    <property type="component" value="Unassembled WGS sequence"/>
</dbReference>
<accession>A0ABV3SUJ1</accession>
<evidence type="ECO:0000256" key="1">
    <source>
        <dbReference type="SAM" id="MobiDB-lite"/>
    </source>
</evidence>
<evidence type="ECO:0000313" key="3">
    <source>
        <dbReference type="Proteomes" id="UP001556631"/>
    </source>
</evidence>
<name>A0ABV3SUJ1_9ACTN</name>
<dbReference type="RefSeq" id="WP_367991325.1">
    <property type="nucleotide sequence ID" value="NZ_JBFPJR010000004.1"/>
</dbReference>
<reference evidence="2 3" key="1">
    <citation type="submission" date="2024-07" db="EMBL/GenBank/DDBJ databases">
        <authorList>
            <person name="Lee S."/>
            <person name="Kang M."/>
        </authorList>
    </citation>
    <scope>NUCLEOTIDE SEQUENCE [LARGE SCALE GENOMIC DNA]</scope>
    <source>
        <strain evidence="2 3">DS6</strain>
    </source>
</reference>